<feature type="transmembrane region" description="Helical" evidence="6">
    <location>
        <begin position="327"/>
        <end position="350"/>
    </location>
</feature>
<feature type="transmembrane region" description="Helical" evidence="6">
    <location>
        <begin position="452"/>
        <end position="470"/>
    </location>
</feature>
<comment type="subcellular location">
    <subcellularLocation>
        <location evidence="1">Cell membrane</location>
        <topology evidence="1">Multi-pass membrane protein</topology>
    </subcellularLocation>
</comment>
<evidence type="ECO:0000256" key="1">
    <source>
        <dbReference type="ARBA" id="ARBA00004651"/>
    </source>
</evidence>
<feature type="transmembrane region" description="Helical" evidence="6">
    <location>
        <begin position="39"/>
        <end position="61"/>
    </location>
</feature>
<comment type="caution">
    <text evidence="7">The sequence shown here is derived from an EMBL/GenBank/DDBJ whole genome shotgun (WGS) entry which is preliminary data.</text>
</comment>
<dbReference type="RefSeq" id="WP_131956344.1">
    <property type="nucleotide sequence ID" value="NZ_SMFL01000001.1"/>
</dbReference>
<evidence type="ECO:0000256" key="2">
    <source>
        <dbReference type="ARBA" id="ARBA00022475"/>
    </source>
</evidence>
<feature type="transmembrane region" description="Helical" evidence="6">
    <location>
        <begin position="12"/>
        <end position="33"/>
    </location>
</feature>
<feature type="transmembrane region" description="Helical" evidence="6">
    <location>
        <begin position="422"/>
        <end position="446"/>
    </location>
</feature>
<dbReference type="InterPro" id="IPR050833">
    <property type="entry name" value="Poly_Biosynth_Transport"/>
</dbReference>
<keyword evidence="4 6" id="KW-1133">Transmembrane helix</keyword>
<feature type="transmembrane region" description="Helical" evidence="6">
    <location>
        <begin position="116"/>
        <end position="139"/>
    </location>
</feature>
<feature type="transmembrane region" description="Helical" evidence="6">
    <location>
        <begin position="362"/>
        <end position="380"/>
    </location>
</feature>
<protein>
    <recommendedName>
        <fullName evidence="9">Polysaccharide biosynthesis protein</fullName>
    </recommendedName>
</protein>
<dbReference type="AlphaFoldDB" id="A0A4V2Z4X6"/>
<name>A0A4V2Z4X6_9BACT</name>
<dbReference type="Proteomes" id="UP000294850">
    <property type="component" value="Unassembled WGS sequence"/>
</dbReference>
<evidence type="ECO:0000256" key="5">
    <source>
        <dbReference type="ARBA" id="ARBA00023136"/>
    </source>
</evidence>
<organism evidence="7 8">
    <name type="scientific">Dyadobacter psychrotolerans</name>
    <dbReference type="NCBI Taxonomy" id="2541721"/>
    <lineage>
        <taxon>Bacteria</taxon>
        <taxon>Pseudomonadati</taxon>
        <taxon>Bacteroidota</taxon>
        <taxon>Cytophagia</taxon>
        <taxon>Cytophagales</taxon>
        <taxon>Spirosomataceae</taxon>
        <taxon>Dyadobacter</taxon>
    </lineage>
</organism>
<keyword evidence="2" id="KW-1003">Cell membrane</keyword>
<keyword evidence="5 6" id="KW-0472">Membrane</keyword>
<reference evidence="7 8" key="1">
    <citation type="submission" date="2019-03" db="EMBL/GenBank/DDBJ databases">
        <title>Dyadobacter AR-3-6 sp. nov., isolated from arctic soil.</title>
        <authorList>
            <person name="Chaudhary D.K."/>
        </authorList>
    </citation>
    <scope>NUCLEOTIDE SEQUENCE [LARGE SCALE GENOMIC DNA]</scope>
    <source>
        <strain evidence="7 8">AR-3-6</strain>
    </source>
</reference>
<evidence type="ECO:0000313" key="8">
    <source>
        <dbReference type="Proteomes" id="UP000294850"/>
    </source>
</evidence>
<evidence type="ECO:0000313" key="7">
    <source>
        <dbReference type="EMBL" id="TDE18438.1"/>
    </source>
</evidence>
<keyword evidence="8" id="KW-1185">Reference proteome</keyword>
<evidence type="ECO:0000256" key="4">
    <source>
        <dbReference type="ARBA" id="ARBA00022989"/>
    </source>
</evidence>
<feature type="transmembrane region" description="Helical" evidence="6">
    <location>
        <begin position="386"/>
        <end position="410"/>
    </location>
</feature>
<proteinExistence type="predicted"/>
<dbReference type="PANTHER" id="PTHR30250">
    <property type="entry name" value="PST FAMILY PREDICTED COLANIC ACID TRANSPORTER"/>
    <property type="match status" value="1"/>
</dbReference>
<dbReference type="EMBL" id="SMFL01000001">
    <property type="protein sequence ID" value="TDE18438.1"/>
    <property type="molecule type" value="Genomic_DNA"/>
</dbReference>
<dbReference type="GO" id="GO:0005886">
    <property type="term" value="C:plasma membrane"/>
    <property type="evidence" value="ECO:0007669"/>
    <property type="project" value="UniProtKB-SubCell"/>
</dbReference>
<gene>
    <name evidence="7" type="ORF">E0F88_02560</name>
</gene>
<sequence>MKISTYLLSLSEYIFETIVVFIVFRIVITTLGLNYVGVWSLAMSLMALTSVGSSGFASSAVKFVSENYSNGDYQKTRQVITTTFFTVLAISMLMSGLTYCAFLYKGEKYLKPFEHRLLNEIILIIFSSFILGSAGRVFISSLDGMLEINKRSLTGIISKIFYFVFSIGLLKQFGLWGLAVGLVIKEGISFSIAFYFVTRKLNYNILSPAYISGSVFREIFHYGYKFQLNSVIGMLTDPVTKFLIKDFGGLHLLGLFEIIYKFFWQARMLIVVVMNTYLPTLAGKSQKGGLQFTRFFNFTFSFSLLALALVFPLIPIIMHFLKLENTPIVYVISLALLSSLFVNLLGTTAYIHNLANGQLNSILYGTLIFAFISIGAGYVAGKLFYFNGFLVMWILAHFASTLYLVVFYLKKEEIPFSEIFDWAYLRISLLIVTVVAIIALFSYYSYGTVNSVLLAGINLSFLASTSILLFKLEVRFKYPIAFVLQKFNWPFFARKKKMIN</sequence>
<dbReference type="OrthoDB" id="1226227at2"/>
<evidence type="ECO:0000256" key="3">
    <source>
        <dbReference type="ARBA" id="ARBA00022692"/>
    </source>
</evidence>
<accession>A0A4V2Z4X6</accession>
<feature type="transmembrane region" description="Helical" evidence="6">
    <location>
        <begin position="295"/>
        <end position="321"/>
    </location>
</feature>
<keyword evidence="3 6" id="KW-0812">Transmembrane</keyword>
<feature type="transmembrane region" description="Helical" evidence="6">
    <location>
        <begin position="82"/>
        <end position="104"/>
    </location>
</feature>
<dbReference type="PANTHER" id="PTHR30250:SF26">
    <property type="entry name" value="PSMA PROTEIN"/>
    <property type="match status" value="1"/>
</dbReference>
<evidence type="ECO:0000256" key="6">
    <source>
        <dbReference type="SAM" id="Phobius"/>
    </source>
</evidence>
<evidence type="ECO:0008006" key="9">
    <source>
        <dbReference type="Google" id="ProtNLM"/>
    </source>
</evidence>